<dbReference type="EMBL" id="BAAANN010000027">
    <property type="protein sequence ID" value="GAA1975903.1"/>
    <property type="molecule type" value="Genomic_DNA"/>
</dbReference>
<keyword evidence="3" id="KW-1185">Reference proteome</keyword>
<organism evidence="2 3">
    <name type="scientific">Amycolatopsis minnesotensis</name>
    <dbReference type="NCBI Taxonomy" id="337894"/>
    <lineage>
        <taxon>Bacteria</taxon>
        <taxon>Bacillati</taxon>
        <taxon>Actinomycetota</taxon>
        <taxon>Actinomycetes</taxon>
        <taxon>Pseudonocardiales</taxon>
        <taxon>Pseudonocardiaceae</taxon>
        <taxon>Amycolatopsis</taxon>
    </lineage>
</organism>
<evidence type="ECO:0000256" key="1">
    <source>
        <dbReference type="SAM" id="Phobius"/>
    </source>
</evidence>
<protein>
    <submittedName>
        <fullName evidence="2">Uncharacterized protein</fullName>
    </submittedName>
</protein>
<proteinExistence type="predicted"/>
<sequence>MWGRTVRRLFPAALTVPAVVIIASVTLLPEAIESAPRGNEDEDEPPA</sequence>
<reference evidence="2 3" key="1">
    <citation type="journal article" date="2019" name="Int. J. Syst. Evol. Microbiol.">
        <title>The Global Catalogue of Microorganisms (GCM) 10K type strain sequencing project: providing services to taxonomists for standard genome sequencing and annotation.</title>
        <authorList>
            <consortium name="The Broad Institute Genomics Platform"/>
            <consortium name="The Broad Institute Genome Sequencing Center for Infectious Disease"/>
            <person name="Wu L."/>
            <person name="Ma J."/>
        </authorList>
    </citation>
    <scope>NUCLEOTIDE SEQUENCE [LARGE SCALE GENOMIC DNA]</scope>
    <source>
        <strain evidence="2 3">JCM 14545</strain>
    </source>
</reference>
<dbReference type="Proteomes" id="UP001501116">
    <property type="component" value="Unassembled WGS sequence"/>
</dbReference>
<feature type="transmembrane region" description="Helical" evidence="1">
    <location>
        <begin position="9"/>
        <end position="28"/>
    </location>
</feature>
<gene>
    <name evidence="2" type="ORF">GCM10009754_59250</name>
</gene>
<name>A0ABN2RW04_9PSEU</name>
<evidence type="ECO:0000313" key="3">
    <source>
        <dbReference type="Proteomes" id="UP001501116"/>
    </source>
</evidence>
<keyword evidence="1" id="KW-0472">Membrane</keyword>
<keyword evidence="1" id="KW-1133">Transmembrane helix</keyword>
<comment type="caution">
    <text evidence="2">The sequence shown here is derived from an EMBL/GenBank/DDBJ whole genome shotgun (WGS) entry which is preliminary data.</text>
</comment>
<accession>A0ABN2RW04</accession>
<keyword evidence="1" id="KW-0812">Transmembrane</keyword>
<evidence type="ECO:0000313" key="2">
    <source>
        <dbReference type="EMBL" id="GAA1975903.1"/>
    </source>
</evidence>